<feature type="region of interest" description="Disordered" evidence="1">
    <location>
        <begin position="171"/>
        <end position="190"/>
    </location>
</feature>
<evidence type="ECO:0000313" key="3">
    <source>
        <dbReference type="Proteomes" id="UP000822993"/>
    </source>
</evidence>
<proteinExistence type="predicted"/>
<sequence length="258" mass="28356">MATTYANGSVPESALAPLDGQPDAFLRADAAAAWNRARAEVKRLTGITLRVRGWNRTRAEQIVFYLQRHRLARKGERVCCYWQGRPYVFTGTAHAAPPGTSNHGWGLAIDVDDYGTVGDFDYPRRAETFPILAEHGWTDTEGRGSIREPWHLVYDPTRDTHLVSRPVPGAGGSITTPTIPGRPAPLTPTESELDMPYIVRCRVAGHKDNGTWWIVLPRHGQKPLATPLGRNDQTEGLAAINYATSAGYNTWKGTVATA</sequence>
<accession>A0A9D5UAF2</accession>
<name>A0A9D5UAF2_9CELL</name>
<comment type="caution">
    <text evidence="2">The sequence shown here is derived from an EMBL/GenBank/DDBJ whole genome shotgun (WGS) entry which is preliminary data.</text>
</comment>
<organism evidence="2 3">
    <name type="scientific">Oerskovia douganii</name>
    <dbReference type="NCBI Taxonomy" id="2762210"/>
    <lineage>
        <taxon>Bacteria</taxon>
        <taxon>Bacillati</taxon>
        <taxon>Actinomycetota</taxon>
        <taxon>Actinomycetes</taxon>
        <taxon>Micrococcales</taxon>
        <taxon>Cellulomonadaceae</taxon>
        <taxon>Oerskovia</taxon>
    </lineage>
</organism>
<dbReference type="AlphaFoldDB" id="A0A9D5UAF2"/>
<dbReference type="EMBL" id="JACSPN010000017">
    <property type="protein sequence ID" value="MBE7701280.1"/>
    <property type="molecule type" value="Genomic_DNA"/>
</dbReference>
<evidence type="ECO:0008006" key="4">
    <source>
        <dbReference type="Google" id="ProtNLM"/>
    </source>
</evidence>
<evidence type="ECO:0000256" key="1">
    <source>
        <dbReference type="SAM" id="MobiDB-lite"/>
    </source>
</evidence>
<evidence type="ECO:0000313" key="2">
    <source>
        <dbReference type="EMBL" id="MBE7701280.1"/>
    </source>
</evidence>
<dbReference type="CDD" id="cd14814">
    <property type="entry name" value="Peptidase_M15"/>
    <property type="match status" value="1"/>
</dbReference>
<keyword evidence="3" id="KW-1185">Reference proteome</keyword>
<protein>
    <recommendedName>
        <fullName evidence="4">Peptidase M15B domain-containing protein</fullName>
    </recommendedName>
</protein>
<dbReference type="SUPFAM" id="SSF55166">
    <property type="entry name" value="Hedgehog/DD-peptidase"/>
    <property type="match status" value="1"/>
</dbReference>
<gene>
    <name evidence="2" type="ORF">H9623_13345</name>
</gene>
<dbReference type="InterPro" id="IPR009045">
    <property type="entry name" value="Zn_M74/Hedgehog-like"/>
</dbReference>
<reference evidence="2 3" key="1">
    <citation type="submission" date="2020-08" db="EMBL/GenBank/DDBJ databases">
        <title>A Genomic Blueprint of the Chicken Gut Microbiome.</title>
        <authorList>
            <person name="Gilroy R."/>
            <person name="Ravi A."/>
            <person name="Getino M."/>
            <person name="Pursley I."/>
            <person name="Horton D.L."/>
            <person name="Alikhan N.-F."/>
            <person name="Baker D."/>
            <person name="Gharbi K."/>
            <person name="Hall N."/>
            <person name="Watson M."/>
            <person name="Adriaenssens E.M."/>
            <person name="Foster-Nyarko E."/>
            <person name="Jarju S."/>
            <person name="Secka A."/>
            <person name="Antonio M."/>
            <person name="Oren A."/>
            <person name="Chaudhuri R."/>
            <person name="La Ragione R.M."/>
            <person name="Hildebrand F."/>
            <person name="Pallen M.J."/>
        </authorList>
    </citation>
    <scope>NUCLEOTIDE SEQUENCE [LARGE SCALE GENOMIC DNA]</scope>
    <source>
        <strain evidence="2 3">Sa1BUA8</strain>
    </source>
</reference>
<dbReference type="RefSeq" id="WP_193720539.1">
    <property type="nucleotide sequence ID" value="NZ_JACSPN010000017.1"/>
</dbReference>
<dbReference type="Gene3D" id="3.30.1380.10">
    <property type="match status" value="1"/>
</dbReference>
<dbReference type="Proteomes" id="UP000822993">
    <property type="component" value="Unassembled WGS sequence"/>
</dbReference>